<protein>
    <submittedName>
        <fullName evidence="2">Uncharacterized protein</fullName>
    </submittedName>
</protein>
<keyword evidence="1" id="KW-1133">Transmembrane helix</keyword>
<reference evidence="2" key="1">
    <citation type="submission" date="2023-06" db="EMBL/GenBank/DDBJ databases">
        <title>Genome-scale phylogeny and comparative genomics of the fungal order Sordariales.</title>
        <authorList>
            <consortium name="Lawrence Berkeley National Laboratory"/>
            <person name="Hensen N."/>
            <person name="Bonometti L."/>
            <person name="Westerberg I."/>
            <person name="Brannstrom I.O."/>
            <person name="Guillou S."/>
            <person name="Cros-Aarteil S."/>
            <person name="Calhoun S."/>
            <person name="Haridas S."/>
            <person name="Kuo A."/>
            <person name="Mondo S."/>
            <person name="Pangilinan J."/>
            <person name="Riley R."/>
            <person name="LaButti K."/>
            <person name="Andreopoulos B."/>
            <person name="Lipzen A."/>
            <person name="Chen C."/>
            <person name="Yanf M."/>
            <person name="Daum C."/>
            <person name="Ng V."/>
            <person name="Clum A."/>
            <person name="Steindorff A."/>
            <person name="Ohm R."/>
            <person name="Martin F."/>
            <person name="Silar P."/>
            <person name="Natvig D."/>
            <person name="Lalanne C."/>
            <person name="Gautier V."/>
            <person name="Ament-velasquez S.L."/>
            <person name="Kruys A."/>
            <person name="Hutchinson M.I."/>
            <person name="Powell A.J."/>
            <person name="Barry K."/>
            <person name="Miller A.N."/>
            <person name="Grigoriev I.V."/>
            <person name="Debuchy R."/>
            <person name="Gladieux P."/>
            <person name="Thoren M.H."/>
            <person name="Johannesson H."/>
        </authorList>
    </citation>
    <scope>NUCLEOTIDE SEQUENCE</scope>
    <source>
        <strain evidence="2">SMH3187-1</strain>
    </source>
</reference>
<sequence>MACWRVLKRVPRTVLAVLEVVGRWLKKAGGAIANVLLRVVSVLHTAVTAVLDFFRTITLKDVWNGVCAVLEAVFVTLPRTLWSGFKTVGEVVVMIFLGLFGFTGQLIIWLFQGLWWLAKFIPERLWMILCGIGSAFAKGFHEVMVLFNPKY</sequence>
<comment type="caution">
    <text evidence="2">The sequence shown here is derived from an EMBL/GenBank/DDBJ whole genome shotgun (WGS) entry which is preliminary data.</text>
</comment>
<keyword evidence="1" id="KW-0472">Membrane</keyword>
<dbReference type="EMBL" id="JAUKUD010000002">
    <property type="protein sequence ID" value="KAK0751627.1"/>
    <property type="molecule type" value="Genomic_DNA"/>
</dbReference>
<gene>
    <name evidence="2" type="ORF">B0T18DRAFT_402978</name>
</gene>
<name>A0AA40F616_9PEZI</name>
<organism evidence="2 3">
    <name type="scientific">Schizothecium vesticola</name>
    <dbReference type="NCBI Taxonomy" id="314040"/>
    <lineage>
        <taxon>Eukaryota</taxon>
        <taxon>Fungi</taxon>
        <taxon>Dikarya</taxon>
        <taxon>Ascomycota</taxon>
        <taxon>Pezizomycotina</taxon>
        <taxon>Sordariomycetes</taxon>
        <taxon>Sordariomycetidae</taxon>
        <taxon>Sordariales</taxon>
        <taxon>Schizotheciaceae</taxon>
        <taxon>Schizothecium</taxon>
    </lineage>
</organism>
<keyword evidence="3" id="KW-1185">Reference proteome</keyword>
<feature type="transmembrane region" description="Helical" evidence="1">
    <location>
        <begin position="125"/>
        <end position="147"/>
    </location>
</feature>
<keyword evidence="1" id="KW-0812">Transmembrane</keyword>
<evidence type="ECO:0000313" key="2">
    <source>
        <dbReference type="EMBL" id="KAK0751627.1"/>
    </source>
</evidence>
<dbReference type="AlphaFoldDB" id="A0AA40F616"/>
<evidence type="ECO:0000256" key="1">
    <source>
        <dbReference type="SAM" id="Phobius"/>
    </source>
</evidence>
<dbReference type="Proteomes" id="UP001172155">
    <property type="component" value="Unassembled WGS sequence"/>
</dbReference>
<proteinExistence type="predicted"/>
<feature type="transmembrane region" description="Helical" evidence="1">
    <location>
        <begin position="91"/>
        <end position="118"/>
    </location>
</feature>
<accession>A0AA40F616</accession>
<evidence type="ECO:0000313" key="3">
    <source>
        <dbReference type="Proteomes" id="UP001172155"/>
    </source>
</evidence>